<evidence type="ECO:0000259" key="5">
    <source>
        <dbReference type="SMART" id="SM00563"/>
    </source>
</evidence>
<reference evidence="6" key="1">
    <citation type="submission" date="2020-10" db="EMBL/GenBank/DDBJ databases">
        <title>An improved Amphimedon queenslandica hologenome assembly reveals how three proteobacterial symbionts can extend the metabolic phenotypic of their marine sponge host.</title>
        <authorList>
            <person name="Degnan B."/>
            <person name="Degnan S."/>
            <person name="Xiang X."/>
        </authorList>
    </citation>
    <scope>NUCLEOTIDE SEQUENCE</scope>
    <source>
        <strain evidence="6">AqS2</strain>
    </source>
</reference>
<evidence type="ECO:0000256" key="2">
    <source>
        <dbReference type="ARBA" id="ARBA00022679"/>
    </source>
</evidence>
<evidence type="ECO:0000313" key="6">
    <source>
        <dbReference type="EMBL" id="MBF2735035.1"/>
    </source>
</evidence>
<proteinExistence type="predicted"/>
<feature type="domain" description="Phospholipid/glycerol acyltransferase" evidence="5">
    <location>
        <begin position="71"/>
        <end position="186"/>
    </location>
</feature>
<evidence type="ECO:0000256" key="1">
    <source>
        <dbReference type="ARBA" id="ARBA00005189"/>
    </source>
</evidence>
<sequence>MNGLRSVLFVAALVAITPPFSFVALLTCWLPRRWRYHIIGQWNRLTIFLLRLCCGIRHEVQGLENLPKAPFVLCANHQSAWETIAFYQIFPPASFVIKRSLLLIPFFGWGLYIAMEPIPIDRSARMDALRRVLARGREKMARGLAVVVFPQGHRIPAGERAPFQPSAAMLATEAGVPLVPVALNSGRCWPGGVGGLGKRPGTITVSVGPPLATAGRRAREVSAEAEAWISAEMDRIGA</sequence>
<comment type="caution">
    <text evidence="6">The sequence shown here is derived from an EMBL/GenBank/DDBJ whole genome shotgun (WGS) entry which is preliminary data.</text>
</comment>
<dbReference type="Proteomes" id="UP000604381">
    <property type="component" value="Unassembled WGS sequence"/>
</dbReference>
<dbReference type="GO" id="GO:0003841">
    <property type="term" value="F:1-acylglycerol-3-phosphate O-acyltransferase activity"/>
    <property type="evidence" value="ECO:0007669"/>
    <property type="project" value="TreeGrafter"/>
</dbReference>
<dbReference type="InterPro" id="IPR002123">
    <property type="entry name" value="Plipid/glycerol_acylTrfase"/>
</dbReference>
<dbReference type="PANTHER" id="PTHR10434">
    <property type="entry name" value="1-ACYL-SN-GLYCEROL-3-PHOSPHATE ACYLTRANSFERASE"/>
    <property type="match status" value="1"/>
</dbReference>
<evidence type="ECO:0000256" key="4">
    <source>
        <dbReference type="SAM" id="Phobius"/>
    </source>
</evidence>
<feature type="transmembrane region" description="Helical" evidence="4">
    <location>
        <begin position="6"/>
        <end position="30"/>
    </location>
</feature>
<evidence type="ECO:0000256" key="3">
    <source>
        <dbReference type="ARBA" id="ARBA00023315"/>
    </source>
</evidence>
<keyword evidence="4" id="KW-0472">Membrane</keyword>
<name>A0A930UBT8_9GAMM</name>
<dbReference type="SMART" id="SM00563">
    <property type="entry name" value="PlsC"/>
    <property type="match status" value="1"/>
</dbReference>
<dbReference type="EMBL" id="JADHEI010000031">
    <property type="protein sequence ID" value="MBF2735035.1"/>
    <property type="molecule type" value="Genomic_DNA"/>
</dbReference>
<dbReference type="CDD" id="cd07989">
    <property type="entry name" value="LPLAT_AGPAT-like"/>
    <property type="match status" value="1"/>
</dbReference>
<comment type="pathway">
    <text evidence="1">Lipid metabolism.</text>
</comment>
<dbReference type="GO" id="GO:0006654">
    <property type="term" value="P:phosphatidic acid biosynthetic process"/>
    <property type="evidence" value="ECO:0007669"/>
    <property type="project" value="TreeGrafter"/>
</dbReference>
<accession>A0A930UBT8</accession>
<gene>
    <name evidence="6" type="ORF">ISN26_02960</name>
</gene>
<keyword evidence="2" id="KW-0808">Transferase</keyword>
<protein>
    <submittedName>
        <fullName evidence="6">1-acyl-sn-glycerol-3-phosphate acyltransferase</fullName>
    </submittedName>
</protein>
<evidence type="ECO:0000313" key="7">
    <source>
        <dbReference type="Proteomes" id="UP000604381"/>
    </source>
</evidence>
<keyword evidence="3 6" id="KW-0012">Acyltransferase</keyword>
<dbReference type="AlphaFoldDB" id="A0A930UBT8"/>
<dbReference type="PANTHER" id="PTHR10434:SF40">
    <property type="entry name" value="1-ACYL-SN-GLYCEROL-3-PHOSPHATE ACYLTRANSFERASE"/>
    <property type="match status" value="1"/>
</dbReference>
<dbReference type="SUPFAM" id="SSF69593">
    <property type="entry name" value="Glycerol-3-phosphate (1)-acyltransferase"/>
    <property type="match status" value="1"/>
</dbReference>
<keyword evidence="4" id="KW-1133">Transmembrane helix</keyword>
<organism evidence="6 7">
    <name type="scientific">Candidatus Amphirhobacter heronislandensis</name>
    <dbReference type="NCBI Taxonomy" id="1732024"/>
    <lineage>
        <taxon>Bacteria</taxon>
        <taxon>Pseudomonadati</taxon>
        <taxon>Pseudomonadota</taxon>
        <taxon>Gammaproteobacteria</taxon>
        <taxon>Candidatus Tethybacterales</taxon>
        <taxon>Candidatus Tethybacteraceae</taxon>
        <taxon>Candidatus Amphirhobacter</taxon>
    </lineage>
</organism>
<keyword evidence="7" id="KW-1185">Reference proteome</keyword>
<keyword evidence="4" id="KW-0812">Transmembrane</keyword>
<dbReference type="Pfam" id="PF01553">
    <property type="entry name" value="Acyltransferase"/>
    <property type="match status" value="1"/>
</dbReference>